<gene>
    <name evidence="3" type="ORF">G3I50_41840</name>
</gene>
<proteinExistence type="predicted"/>
<feature type="compositionally biased region" description="Low complexity" evidence="1">
    <location>
        <begin position="189"/>
        <end position="198"/>
    </location>
</feature>
<evidence type="ECO:0000313" key="4">
    <source>
        <dbReference type="Proteomes" id="UP000469670"/>
    </source>
</evidence>
<dbReference type="InterPro" id="IPR025351">
    <property type="entry name" value="Pvc16_N"/>
</dbReference>
<feature type="region of interest" description="Disordered" evidence="1">
    <location>
        <begin position="164"/>
        <end position="206"/>
    </location>
</feature>
<feature type="domain" description="Pvc16 N-terminal" evidence="2">
    <location>
        <begin position="5"/>
        <end position="121"/>
    </location>
</feature>
<evidence type="ECO:0000313" key="3">
    <source>
        <dbReference type="EMBL" id="NEC24741.1"/>
    </source>
</evidence>
<protein>
    <submittedName>
        <fullName evidence="3">DUF4255 domain-containing protein</fullName>
    </submittedName>
</protein>
<dbReference type="Pfam" id="PF14065">
    <property type="entry name" value="Pvc16_N"/>
    <property type="match status" value="1"/>
</dbReference>
<sequence>MMDAVTLSLEAWLRRCVPAAELCFDALGPDLPAAEGRSRLRAFLYDVREEEQSRSGRMYVREAGDAAVSARLQPLRVLQYSYRLTAHGAGWLECQSLLGEVMRAGAATPCLPDDVVHPSFAPFGSGALPLIVAPPTPEPCPWAATGPPSSPVLNLVVMAPLRPPADFAVPPAPDEVKLRAGRTGGATSGPGSPRSSLPRPRRRVEE</sequence>
<comment type="caution">
    <text evidence="3">The sequence shown here is derived from an EMBL/GenBank/DDBJ whole genome shotgun (WGS) entry which is preliminary data.</text>
</comment>
<organism evidence="3 4">
    <name type="scientific">Streptomyces parvus</name>
    <dbReference type="NCBI Taxonomy" id="66428"/>
    <lineage>
        <taxon>Bacteria</taxon>
        <taxon>Bacillati</taxon>
        <taxon>Actinomycetota</taxon>
        <taxon>Actinomycetes</taxon>
        <taxon>Kitasatosporales</taxon>
        <taxon>Streptomycetaceae</taxon>
        <taxon>Streptomyces</taxon>
    </lineage>
</organism>
<evidence type="ECO:0000256" key="1">
    <source>
        <dbReference type="SAM" id="MobiDB-lite"/>
    </source>
</evidence>
<dbReference type="EMBL" id="JAAGMP010001873">
    <property type="protein sequence ID" value="NEC24741.1"/>
    <property type="molecule type" value="Genomic_DNA"/>
</dbReference>
<accession>A0A7K3SB92</accession>
<dbReference type="AlphaFoldDB" id="A0A7K3SB92"/>
<dbReference type="Proteomes" id="UP000469670">
    <property type="component" value="Unassembled WGS sequence"/>
</dbReference>
<evidence type="ECO:0000259" key="2">
    <source>
        <dbReference type="Pfam" id="PF14065"/>
    </source>
</evidence>
<reference evidence="3 4" key="1">
    <citation type="submission" date="2020-01" db="EMBL/GenBank/DDBJ databases">
        <title>Insect and environment-associated Actinomycetes.</title>
        <authorList>
            <person name="Currrie C."/>
            <person name="Chevrette M."/>
            <person name="Carlson C."/>
            <person name="Stubbendieck R."/>
            <person name="Wendt-Pienkowski E."/>
        </authorList>
    </citation>
    <scope>NUCLEOTIDE SEQUENCE [LARGE SCALE GENOMIC DNA]</scope>
    <source>
        <strain evidence="3 4">SID7590</strain>
    </source>
</reference>
<name>A0A7K3SB92_9ACTN</name>
<dbReference type="RefSeq" id="WP_164209666.1">
    <property type="nucleotide sequence ID" value="NZ_JAAGMP010001873.1"/>
</dbReference>